<protein>
    <submittedName>
        <fullName evidence="1">Uncharacterized protein</fullName>
    </submittedName>
</protein>
<sequence length="42" mass="4549">MNFATSYKTSNYVWRRGCVAIIINITISCPPLAEVSRSDGGG</sequence>
<gene>
    <name evidence="1" type="ORF">ASZ90_006393</name>
</gene>
<dbReference type="EMBL" id="LNQE01000886">
    <property type="protein sequence ID" value="KUG23797.1"/>
    <property type="molecule type" value="Genomic_DNA"/>
</dbReference>
<evidence type="ECO:0000313" key="1">
    <source>
        <dbReference type="EMBL" id="KUG23797.1"/>
    </source>
</evidence>
<comment type="caution">
    <text evidence="1">The sequence shown here is derived from an EMBL/GenBank/DDBJ whole genome shotgun (WGS) entry which is preliminary data.</text>
</comment>
<dbReference type="AlphaFoldDB" id="A0A0W8FSB8"/>
<proteinExistence type="predicted"/>
<name>A0A0W8FSB8_9ZZZZ</name>
<accession>A0A0W8FSB8</accession>
<reference evidence="1" key="1">
    <citation type="journal article" date="2015" name="Proc. Natl. Acad. Sci. U.S.A.">
        <title>Networks of energetic and metabolic interactions define dynamics in microbial communities.</title>
        <authorList>
            <person name="Embree M."/>
            <person name="Liu J.K."/>
            <person name="Al-Bassam M.M."/>
            <person name="Zengler K."/>
        </authorList>
    </citation>
    <scope>NUCLEOTIDE SEQUENCE</scope>
</reference>
<organism evidence="1">
    <name type="scientific">hydrocarbon metagenome</name>
    <dbReference type="NCBI Taxonomy" id="938273"/>
    <lineage>
        <taxon>unclassified sequences</taxon>
        <taxon>metagenomes</taxon>
        <taxon>ecological metagenomes</taxon>
    </lineage>
</organism>